<accession>X0UJU4</accession>
<proteinExistence type="predicted"/>
<comment type="caution">
    <text evidence="1">The sequence shown here is derived from an EMBL/GenBank/DDBJ whole genome shotgun (WGS) entry which is preliminary data.</text>
</comment>
<organism evidence="1">
    <name type="scientific">marine sediment metagenome</name>
    <dbReference type="NCBI Taxonomy" id="412755"/>
    <lineage>
        <taxon>unclassified sequences</taxon>
        <taxon>metagenomes</taxon>
        <taxon>ecological metagenomes</taxon>
    </lineage>
</organism>
<dbReference type="EMBL" id="BARS01027727">
    <property type="protein sequence ID" value="GAG00628.1"/>
    <property type="molecule type" value="Genomic_DNA"/>
</dbReference>
<reference evidence="1" key="1">
    <citation type="journal article" date="2014" name="Front. Microbiol.">
        <title>High frequency of phylogenetically diverse reductive dehalogenase-homologous genes in deep subseafloor sedimentary metagenomes.</title>
        <authorList>
            <person name="Kawai M."/>
            <person name="Futagami T."/>
            <person name="Toyoda A."/>
            <person name="Takaki Y."/>
            <person name="Nishi S."/>
            <person name="Hori S."/>
            <person name="Arai W."/>
            <person name="Tsubouchi T."/>
            <person name="Morono Y."/>
            <person name="Uchiyama I."/>
            <person name="Ito T."/>
            <person name="Fujiyama A."/>
            <person name="Inagaki F."/>
            <person name="Takami H."/>
        </authorList>
    </citation>
    <scope>NUCLEOTIDE SEQUENCE</scope>
    <source>
        <strain evidence="1">Expedition CK06-06</strain>
    </source>
</reference>
<gene>
    <name evidence="1" type="ORF">S01H1_43513</name>
</gene>
<name>X0UJU4_9ZZZZ</name>
<sequence>MSEESTKACLGAETKTVWNASGDMEECVCCGTRVRWDLVDHPFFGFKHQGCKHKEEDAEEK</sequence>
<protein>
    <submittedName>
        <fullName evidence="1">Uncharacterized protein</fullName>
    </submittedName>
</protein>
<evidence type="ECO:0000313" key="1">
    <source>
        <dbReference type="EMBL" id="GAG00628.1"/>
    </source>
</evidence>
<dbReference type="AlphaFoldDB" id="X0UJU4"/>